<keyword evidence="1" id="KW-1133">Transmembrane helix</keyword>
<proteinExistence type="predicted"/>
<feature type="transmembrane region" description="Helical" evidence="1">
    <location>
        <begin position="57"/>
        <end position="74"/>
    </location>
</feature>
<dbReference type="EMBL" id="PGGO01000002">
    <property type="protein sequence ID" value="PSH70461.1"/>
    <property type="molecule type" value="Genomic_DNA"/>
</dbReference>
<protein>
    <submittedName>
        <fullName evidence="2">Uncharacterized protein</fullName>
    </submittedName>
</protein>
<evidence type="ECO:0000313" key="3">
    <source>
        <dbReference type="Proteomes" id="UP000241444"/>
    </source>
</evidence>
<organism evidence="2 3">
    <name type="scientific">Phyllobacterium brassicacearum</name>
    <dbReference type="NCBI Taxonomy" id="314235"/>
    <lineage>
        <taxon>Bacteria</taxon>
        <taxon>Pseudomonadati</taxon>
        <taxon>Pseudomonadota</taxon>
        <taxon>Alphaproteobacteria</taxon>
        <taxon>Hyphomicrobiales</taxon>
        <taxon>Phyllobacteriaceae</taxon>
        <taxon>Phyllobacterium</taxon>
    </lineage>
</organism>
<reference evidence="3" key="1">
    <citation type="submission" date="2017-11" db="EMBL/GenBank/DDBJ databases">
        <authorList>
            <person name="Kuznetsova I."/>
            <person name="Sazanova A."/>
            <person name="Chirak E."/>
            <person name="Safronova V."/>
            <person name="Willems A."/>
        </authorList>
    </citation>
    <scope>NUCLEOTIDE SEQUENCE [LARGE SCALE GENOMIC DNA]</scope>
    <source>
        <strain evidence="3">STM 196</strain>
    </source>
</reference>
<evidence type="ECO:0000313" key="2">
    <source>
        <dbReference type="EMBL" id="PSH70461.1"/>
    </source>
</evidence>
<comment type="caution">
    <text evidence="2">The sequence shown here is derived from an EMBL/GenBank/DDBJ whole genome shotgun (WGS) entry which is preliminary data.</text>
</comment>
<dbReference type="AlphaFoldDB" id="A0A2P7BVG8"/>
<accession>A0A2P7BVG8</accession>
<gene>
    <name evidence="2" type="ORF">CU102_03555</name>
</gene>
<keyword evidence="1" id="KW-0472">Membrane</keyword>
<dbReference type="OrthoDB" id="8004797at2"/>
<name>A0A2P7BVG8_9HYPH</name>
<sequence length="75" mass="7949">MLKLVGAILVIAGVLYSTWVALGHRKLSRPPQSADNENAPSLEPDKQGLRFLGLSKNLPAVIAVVIGAALLLYAE</sequence>
<dbReference type="RefSeq" id="WP_106709936.1">
    <property type="nucleotide sequence ID" value="NZ_PGGO01000002.1"/>
</dbReference>
<evidence type="ECO:0000256" key="1">
    <source>
        <dbReference type="SAM" id="Phobius"/>
    </source>
</evidence>
<dbReference type="Proteomes" id="UP000241444">
    <property type="component" value="Unassembled WGS sequence"/>
</dbReference>
<keyword evidence="3" id="KW-1185">Reference proteome</keyword>
<keyword evidence="1" id="KW-0812">Transmembrane</keyword>